<dbReference type="AlphaFoldDB" id="A0A2G5TJ36"/>
<dbReference type="EMBL" id="PDUG01000005">
    <property type="protein sequence ID" value="PIC27312.1"/>
    <property type="molecule type" value="Genomic_DNA"/>
</dbReference>
<dbReference type="InterPro" id="IPR004950">
    <property type="entry name" value="DUF267_CAE_spp"/>
</dbReference>
<proteinExistence type="predicted"/>
<organism evidence="1 2">
    <name type="scientific">Caenorhabditis nigoni</name>
    <dbReference type="NCBI Taxonomy" id="1611254"/>
    <lineage>
        <taxon>Eukaryota</taxon>
        <taxon>Metazoa</taxon>
        <taxon>Ecdysozoa</taxon>
        <taxon>Nematoda</taxon>
        <taxon>Chromadorea</taxon>
        <taxon>Rhabditida</taxon>
        <taxon>Rhabditina</taxon>
        <taxon>Rhabditomorpha</taxon>
        <taxon>Rhabditoidea</taxon>
        <taxon>Rhabditidae</taxon>
        <taxon>Peloderinae</taxon>
        <taxon>Caenorhabditis</taxon>
    </lineage>
</organism>
<evidence type="ECO:0000313" key="2">
    <source>
        <dbReference type="Proteomes" id="UP000230233"/>
    </source>
</evidence>
<dbReference type="Pfam" id="PF03268">
    <property type="entry name" value="DUF267"/>
    <property type="match status" value="1"/>
</dbReference>
<gene>
    <name evidence="1" type="primary">Cni-srr-1</name>
    <name evidence="1" type="synonym">Cnig_chr_V.g19613</name>
    <name evidence="1" type="ORF">B9Z55_019613</name>
</gene>
<dbReference type="OrthoDB" id="5788229at2759"/>
<comment type="caution">
    <text evidence="1">The sequence shown here is derived from an EMBL/GenBank/DDBJ whole genome shotgun (WGS) entry which is preliminary data.</text>
</comment>
<accession>A0A2G5TJ36</accession>
<dbReference type="PANTHER" id="PTHR31930">
    <property type="entry name" value="SERPENTINE RECEPTOR, CLASS R"/>
    <property type="match status" value="1"/>
</dbReference>
<name>A0A2G5TJ36_9PELO</name>
<dbReference type="PANTHER" id="PTHR31930:SF1">
    <property type="entry name" value="SERPENTINE RECEPTOR, CLASS R"/>
    <property type="match status" value="1"/>
</dbReference>
<dbReference type="Proteomes" id="UP000230233">
    <property type="component" value="Chromosome V"/>
</dbReference>
<protein>
    <submittedName>
        <fullName evidence="1">Uncharacterized protein</fullName>
    </submittedName>
</protein>
<evidence type="ECO:0000313" key="1">
    <source>
        <dbReference type="EMBL" id="PIC27312.1"/>
    </source>
</evidence>
<keyword evidence="2" id="KW-1185">Reference proteome</keyword>
<sequence>MHDDVLQTCGDDQMHHTYRVTLDRCLHSNSKLAFLNAFPVDSNCFNRIMFFVPNISAAMILYRLSHPNL</sequence>
<reference evidence="2" key="1">
    <citation type="submission" date="2017-10" db="EMBL/GenBank/DDBJ databases">
        <title>Rapid genome shrinkage in a self-fertile nematode reveals novel sperm competition proteins.</title>
        <authorList>
            <person name="Yin D."/>
            <person name="Schwarz E.M."/>
            <person name="Thomas C.G."/>
            <person name="Felde R.L."/>
            <person name="Korf I.F."/>
            <person name="Cutter A.D."/>
            <person name="Schartner C.M."/>
            <person name="Ralston E.J."/>
            <person name="Meyer B.J."/>
            <person name="Haag E.S."/>
        </authorList>
    </citation>
    <scope>NUCLEOTIDE SEQUENCE [LARGE SCALE GENOMIC DNA]</scope>
    <source>
        <strain evidence="2">JU1422</strain>
    </source>
</reference>